<evidence type="ECO:0000313" key="4">
    <source>
        <dbReference type="EMBL" id="GGU87299.1"/>
    </source>
</evidence>
<feature type="compositionally biased region" description="Basic and acidic residues" evidence="1">
    <location>
        <begin position="45"/>
        <end position="56"/>
    </location>
</feature>
<keyword evidence="2" id="KW-0732">Signal</keyword>
<comment type="caution">
    <text evidence="4">The sequence shown here is derived from an EMBL/GenBank/DDBJ whole genome shotgun (WGS) entry which is preliminary data.</text>
</comment>
<dbReference type="EMBL" id="BLLO01000006">
    <property type="protein sequence ID" value="GFH75459.1"/>
    <property type="molecule type" value="Genomic_DNA"/>
</dbReference>
<dbReference type="Proteomes" id="UP000660975">
    <property type="component" value="Unassembled WGS sequence"/>
</dbReference>
<organism evidence="4 6">
    <name type="scientific">Streptomyces gougerotii</name>
    <dbReference type="NCBI Taxonomy" id="53448"/>
    <lineage>
        <taxon>Bacteria</taxon>
        <taxon>Bacillati</taxon>
        <taxon>Actinomycetota</taxon>
        <taxon>Actinomycetes</taxon>
        <taxon>Kitasatosporales</taxon>
        <taxon>Streptomycetaceae</taxon>
        <taxon>Streptomyces</taxon>
        <taxon>Streptomyces diastaticus group</taxon>
    </lineage>
</organism>
<dbReference type="Proteomes" id="UP000480804">
    <property type="component" value="Unassembled WGS sequence"/>
</dbReference>
<sequence length="215" mass="23073">MSRRILPLAALTAATALTLTACGGEPAEPDDIKGAGASASAGAGEKAEEAEGKRPDIGLPEGVVMEVEKGQPSKSAHQPALDDAFRYIQAMRHGIVAQNPDDAAYQYYATAGAARYARGQIEQWVEGGWTPTGTDRYYDTGTSEVGGGKGVLVTFCRDQSQTFSKSLKTDKVHRTEKSLKSFQKYSVLMREKPGESGVWQAGQIEVQGEAKECRR</sequence>
<evidence type="ECO:0000256" key="1">
    <source>
        <dbReference type="SAM" id="MobiDB-lite"/>
    </source>
</evidence>
<evidence type="ECO:0000256" key="2">
    <source>
        <dbReference type="SAM" id="SignalP"/>
    </source>
</evidence>
<name>A0A8H9LUG9_9ACTN</name>
<evidence type="ECO:0000313" key="5">
    <source>
        <dbReference type="Proteomes" id="UP000480804"/>
    </source>
</evidence>
<feature type="signal peptide" evidence="2">
    <location>
        <begin position="1"/>
        <end position="23"/>
    </location>
</feature>
<feature type="chain" id="PRO_5039302144" description="Lipoprotein" evidence="2">
    <location>
        <begin position="24"/>
        <end position="215"/>
    </location>
</feature>
<feature type="compositionally biased region" description="Low complexity" evidence="1">
    <location>
        <begin position="34"/>
        <end position="44"/>
    </location>
</feature>
<gene>
    <name evidence="4" type="ORF">GCM10010227_47200</name>
    <name evidence="3" type="ORF">Sgou_01290</name>
</gene>
<reference evidence="3 5" key="2">
    <citation type="submission" date="2020-02" db="EMBL/GenBank/DDBJ databases">
        <title>Whole genome shotgun sequence of Streptomyces gougerotii NBRC 13043.</title>
        <authorList>
            <person name="Ichikawa N."/>
            <person name="Komaki H."/>
            <person name="Tamura T."/>
        </authorList>
    </citation>
    <scope>NUCLEOTIDE SEQUENCE [LARGE SCALE GENOMIC DNA]</scope>
    <source>
        <strain evidence="3 5">NBRC 13043</strain>
    </source>
</reference>
<evidence type="ECO:0000313" key="6">
    <source>
        <dbReference type="Proteomes" id="UP000660975"/>
    </source>
</evidence>
<evidence type="ECO:0008006" key="7">
    <source>
        <dbReference type="Google" id="ProtNLM"/>
    </source>
</evidence>
<dbReference type="RefSeq" id="WP_189401132.1">
    <property type="nucleotide sequence ID" value="NZ_BLLO01000006.1"/>
</dbReference>
<dbReference type="PROSITE" id="PS51257">
    <property type="entry name" value="PROKAR_LIPOPROTEIN"/>
    <property type="match status" value="1"/>
</dbReference>
<feature type="region of interest" description="Disordered" evidence="1">
    <location>
        <begin position="23"/>
        <end position="59"/>
    </location>
</feature>
<keyword evidence="5" id="KW-1185">Reference proteome</keyword>
<dbReference type="AlphaFoldDB" id="A0A8H9LUG9"/>
<reference evidence="4" key="1">
    <citation type="journal article" date="2014" name="Int. J. Syst. Evol. Microbiol.">
        <title>Complete genome sequence of Corynebacterium casei LMG S-19264T (=DSM 44701T), isolated from a smear-ripened cheese.</title>
        <authorList>
            <consortium name="US DOE Joint Genome Institute (JGI-PGF)"/>
            <person name="Walter F."/>
            <person name="Albersmeier A."/>
            <person name="Kalinowski J."/>
            <person name="Ruckert C."/>
        </authorList>
    </citation>
    <scope>NUCLEOTIDE SEQUENCE</scope>
    <source>
        <strain evidence="4">JCM 4136</strain>
    </source>
</reference>
<reference evidence="4" key="3">
    <citation type="submission" date="2020-09" db="EMBL/GenBank/DDBJ databases">
        <authorList>
            <person name="Sun Q."/>
            <person name="Ohkuma M."/>
        </authorList>
    </citation>
    <scope>NUCLEOTIDE SEQUENCE</scope>
    <source>
        <strain evidence="4">JCM 4136</strain>
    </source>
</reference>
<dbReference type="EMBL" id="BMSC01000018">
    <property type="protein sequence ID" value="GGU87299.1"/>
    <property type="molecule type" value="Genomic_DNA"/>
</dbReference>
<accession>A0A8H9LUG9</accession>
<proteinExistence type="predicted"/>
<protein>
    <recommendedName>
        <fullName evidence="7">Lipoprotein</fullName>
    </recommendedName>
</protein>
<evidence type="ECO:0000313" key="3">
    <source>
        <dbReference type="EMBL" id="GFH75459.1"/>
    </source>
</evidence>